<dbReference type="InterPro" id="IPR011990">
    <property type="entry name" value="TPR-like_helical_dom_sf"/>
</dbReference>
<sequence>MSRLRVLLCLLLALVPFSSTPNARAANRSKDLPPVYRHWIEVEVPYIITAEERKAFLLLTTDAQRDSFIDAFWKVRDPDPNSSVNTYKEEHYRRLAYVNENFGDPRYEDGWRTDRGRMYIILGAPKQRAKYNDVGNVRPMEIWFYQTDTPALPPYFYLLFYKRSPSEDYRLYSPTYDTPVRLCSTGETRNDPVNALKIIRDSLGEEVARTTVSLIPSEHVNTKEFEPSMESEAMLATLNDLPDNPVNKERLAANRMRESVTTSVFLGGENTSLSYETFRDDHGRMTLSYLLDMRYADPQIVGTHPDGSNYYDLTLRTDVQAPAGKLAYTQEDRLTGNLTAAQAEVARKKHFGAEARLPLVPGNYNIVATLTNNVDKSATRLRASVTVPAPKSGSLAFSGLLAYAAPAAVPDPNNLLPFSGSHFRFTPRGAQNVYIRQGEKLSLVFQLWLDPRTAASADTEKIHLHYVFGSIAASHDEATQEDEEVDGGNRDQAGNLLTGHTLNTAALSPGSYQVVVSARREGEQKTAYATLNLHVAADADSTGTWTAYGPSDPGGEAVDDLKRGLSAQAQGSDSEAQAAFQRALAESQGDMRAMDSLAALLSSKGMTDQLAALSQEPVLAKNAASPTTLLAISGALNKTGNPKAAARLLETQITLQPPSIELYNALADACQAAGNTSRANQVRAMAANLKK</sequence>
<reference evidence="4" key="1">
    <citation type="submission" date="2018-02" db="EMBL/GenBank/DDBJ databases">
        <authorList>
            <person name="Hausmann B."/>
        </authorList>
    </citation>
    <scope>NUCLEOTIDE SEQUENCE [LARGE SCALE GENOMIC DNA]</scope>
    <source>
        <strain evidence="4">Peat soil MAG SbA5</strain>
    </source>
</reference>
<dbReference type="InterPro" id="IPR030959">
    <property type="entry name" value="GWxTD_dom"/>
</dbReference>
<evidence type="ECO:0000313" key="3">
    <source>
        <dbReference type="EMBL" id="SPE17713.1"/>
    </source>
</evidence>
<feature type="signal peptide" evidence="1">
    <location>
        <begin position="1"/>
        <end position="25"/>
    </location>
</feature>
<evidence type="ECO:0000259" key="2">
    <source>
        <dbReference type="Pfam" id="PF20094"/>
    </source>
</evidence>
<accession>A0A2N9L3J4</accession>
<dbReference type="OrthoDB" id="99884at2"/>
<gene>
    <name evidence="3" type="ORF">SBA5_110073</name>
</gene>
<dbReference type="NCBIfam" id="TIGR04514">
    <property type="entry name" value="GWxTD_dom"/>
    <property type="match status" value="1"/>
</dbReference>
<proteinExistence type="predicted"/>
<evidence type="ECO:0000313" key="4">
    <source>
        <dbReference type="Proteomes" id="UP000239735"/>
    </source>
</evidence>
<dbReference type="AlphaFoldDB" id="A0A2N9L3J4"/>
<keyword evidence="1" id="KW-0732">Signal</keyword>
<feature type="chain" id="PRO_5014983814" description="GWxTD domain-containing protein" evidence="1">
    <location>
        <begin position="26"/>
        <end position="691"/>
    </location>
</feature>
<dbReference type="EMBL" id="OKRB01000013">
    <property type="protein sequence ID" value="SPE17713.1"/>
    <property type="molecule type" value="Genomic_DNA"/>
</dbReference>
<organism evidence="3 4">
    <name type="scientific">Candidatus Sulfuritelmatomonas gaucii</name>
    <dbReference type="NCBI Taxonomy" id="2043161"/>
    <lineage>
        <taxon>Bacteria</taxon>
        <taxon>Pseudomonadati</taxon>
        <taxon>Acidobacteriota</taxon>
        <taxon>Terriglobia</taxon>
        <taxon>Terriglobales</taxon>
        <taxon>Acidobacteriaceae</taxon>
        <taxon>Candidatus Sulfuritelmatomonas</taxon>
    </lineage>
</organism>
<protein>
    <recommendedName>
        <fullName evidence="2">GWxTD domain-containing protein</fullName>
    </recommendedName>
</protein>
<dbReference type="Proteomes" id="UP000239735">
    <property type="component" value="Unassembled WGS sequence"/>
</dbReference>
<dbReference type="Gene3D" id="1.25.40.10">
    <property type="entry name" value="Tetratricopeptide repeat domain"/>
    <property type="match status" value="1"/>
</dbReference>
<dbReference type="SUPFAM" id="SSF48452">
    <property type="entry name" value="TPR-like"/>
    <property type="match status" value="1"/>
</dbReference>
<feature type="domain" description="GWxTD" evidence="2">
    <location>
        <begin position="44"/>
        <end position="151"/>
    </location>
</feature>
<evidence type="ECO:0000256" key="1">
    <source>
        <dbReference type="SAM" id="SignalP"/>
    </source>
</evidence>
<dbReference type="Pfam" id="PF20094">
    <property type="entry name" value="GWxTD_dom"/>
    <property type="match status" value="1"/>
</dbReference>
<name>A0A2N9L3J4_9BACT</name>